<evidence type="ECO:0000256" key="2">
    <source>
        <dbReference type="ARBA" id="ARBA00022737"/>
    </source>
</evidence>
<proteinExistence type="predicted"/>
<accession>A0A8C4X115</accession>
<keyword evidence="1 6" id="KW-0479">Metal-binding</keyword>
<keyword evidence="9" id="KW-1185">Reference proteome</keyword>
<name>A0A8C4X115_EPTBU</name>
<dbReference type="PANTHER" id="PTHR11039">
    <property type="entry name" value="NEBULIN"/>
    <property type="match status" value="1"/>
</dbReference>
<evidence type="ECO:0000256" key="3">
    <source>
        <dbReference type="ARBA" id="ARBA00022833"/>
    </source>
</evidence>
<dbReference type="PROSITE" id="PS00478">
    <property type="entry name" value="LIM_DOMAIN_1"/>
    <property type="match status" value="1"/>
</dbReference>
<dbReference type="Pfam" id="PF00880">
    <property type="entry name" value="Nebulin"/>
    <property type="match status" value="2"/>
</dbReference>
<keyword evidence="2" id="KW-0677">Repeat</keyword>
<evidence type="ECO:0000256" key="6">
    <source>
        <dbReference type="PROSITE-ProRule" id="PRU00125"/>
    </source>
</evidence>
<dbReference type="PROSITE" id="PS51216">
    <property type="entry name" value="NEBULIN"/>
    <property type="match status" value="4"/>
</dbReference>
<reference evidence="8" key="2">
    <citation type="submission" date="2025-09" db="UniProtKB">
        <authorList>
            <consortium name="Ensembl"/>
        </authorList>
    </citation>
    <scope>IDENTIFICATION</scope>
</reference>
<protein>
    <recommendedName>
        <fullName evidence="7">LIM zinc-binding domain-containing protein</fullName>
    </recommendedName>
</protein>
<dbReference type="InterPro" id="IPR055297">
    <property type="entry name" value="NEBU/NEBL"/>
</dbReference>
<dbReference type="InterPro" id="IPR001781">
    <property type="entry name" value="Znf_LIM"/>
</dbReference>
<dbReference type="Gene3D" id="2.10.110.10">
    <property type="entry name" value="Cysteine Rich Protein"/>
    <property type="match status" value="1"/>
</dbReference>
<dbReference type="GO" id="GO:0030018">
    <property type="term" value="C:Z disc"/>
    <property type="evidence" value="ECO:0007669"/>
    <property type="project" value="InterPro"/>
</dbReference>
<evidence type="ECO:0000313" key="9">
    <source>
        <dbReference type="Proteomes" id="UP000694388"/>
    </source>
</evidence>
<evidence type="ECO:0000256" key="5">
    <source>
        <dbReference type="ARBA" id="ARBA00023203"/>
    </source>
</evidence>
<dbReference type="SMART" id="SM00132">
    <property type="entry name" value="LIM"/>
    <property type="match status" value="1"/>
</dbReference>
<evidence type="ECO:0000256" key="1">
    <source>
        <dbReference type="ARBA" id="ARBA00022723"/>
    </source>
</evidence>
<dbReference type="SUPFAM" id="SSF57716">
    <property type="entry name" value="Glucocorticoid receptor-like (DNA-binding domain)"/>
    <property type="match status" value="1"/>
</dbReference>
<reference evidence="8" key="1">
    <citation type="submission" date="2025-08" db="UniProtKB">
        <authorList>
            <consortium name="Ensembl"/>
        </authorList>
    </citation>
    <scope>IDENTIFICATION</scope>
</reference>
<evidence type="ECO:0000259" key="7">
    <source>
        <dbReference type="PROSITE" id="PS50023"/>
    </source>
</evidence>
<dbReference type="PROSITE" id="PS50023">
    <property type="entry name" value="LIM_DOMAIN_2"/>
    <property type="match status" value="1"/>
</dbReference>
<organism evidence="8 9">
    <name type="scientific">Eptatretus burgeri</name>
    <name type="common">Inshore hagfish</name>
    <dbReference type="NCBI Taxonomy" id="7764"/>
    <lineage>
        <taxon>Eukaryota</taxon>
        <taxon>Metazoa</taxon>
        <taxon>Chordata</taxon>
        <taxon>Craniata</taxon>
        <taxon>Vertebrata</taxon>
        <taxon>Cyclostomata</taxon>
        <taxon>Myxini</taxon>
        <taxon>Myxiniformes</taxon>
        <taxon>Myxinidae</taxon>
        <taxon>Eptatretinae</taxon>
        <taxon>Eptatretus</taxon>
    </lineage>
</organism>
<dbReference type="Pfam" id="PF00412">
    <property type="entry name" value="LIM"/>
    <property type="match status" value="1"/>
</dbReference>
<dbReference type="InterPro" id="IPR000900">
    <property type="entry name" value="Nebulin_repeat"/>
</dbReference>
<keyword evidence="4 6" id="KW-0440">LIM domain</keyword>
<dbReference type="SMART" id="SM00227">
    <property type="entry name" value="NEBU"/>
    <property type="match status" value="5"/>
</dbReference>
<keyword evidence="5" id="KW-0009">Actin-binding</keyword>
<sequence>MTSMCASCGDHVYPAEKLECLGRNWHKLCFVCRACGAALSVSSFSSYDRQPYCPAHCPKQMQYTSVLDTPANIHARKQTQEASEIKYRDKYRTELHLDQAAKQLKDPESQGDIHSFPATDTPAYRCAHHAQKLASQLVTQFPGPAPCGRSFPLAESPAYAHCKQQLQQLETRYRQPAMKLPVTAVTDSPELQQVRKNAQLSELKYRSPIPQSTSLPLDSLVLASARSANKLASEVEYRANYEKERAKGGLLHMDHANQEWYSRAVEGARGLWDTLQMQHARNAGKLASSVGYKESWHKLRDGGYNLPLDALTVVNARQARDNSSELRYRADLAWLRGTPWVPPGLSTRRLAQSMVNLKAFT</sequence>
<keyword evidence="3 6" id="KW-0862">Zinc</keyword>
<dbReference type="Ensembl" id="ENSEBUT00000026153.1">
    <property type="protein sequence ID" value="ENSEBUP00000025577.1"/>
    <property type="gene ID" value="ENSEBUG00000015737.1"/>
</dbReference>
<evidence type="ECO:0000313" key="8">
    <source>
        <dbReference type="Ensembl" id="ENSEBUP00000025577.1"/>
    </source>
</evidence>
<evidence type="ECO:0000256" key="4">
    <source>
        <dbReference type="ARBA" id="ARBA00023038"/>
    </source>
</evidence>
<dbReference type="GeneTree" id="ENSGT00940000158418"/>
<dbReference type="AlphaFoldDB" id="A0A8C4X115"/>
<dbReference type="GO" id="GO:0051015">
    <property type="term" value="F:actin filament binding"/>
    <property type="evidence" value="ECO:0007669"/>
    <property type="project" value="InterPro"/>
</dbReference>
<dbReference type="GO" id="GO:0046872">
    <property type="term" value="F:metal ion binding"/>
    <property type="evidence" value="ECO:0007669"/>
    <property type="project" value="UniProtKB-KW"/>
</dbReference>
<dbReference type="Proteomes" id="UP000694388">
    <property type="component" value="Unplaced"/>
</dbReference>
<feature type="domain" description="LIM zinc-binding" evidence="7">
    <location>
        <begin position="3"/>
        <end position="63"/>
    </location>
</feature>
<dbReference type="GO" id="GO:0071691">
    <property type="term" value="P:cardiac muscle thin filament assembly"/>
    <property type="evidence" value="ECO:0007669"/>
    <property type="project" value="TreeGrafter"/>
</dbReference>
<dbReference type="PANTHER" id="PTHR11039:SF48">
    <property type="entry name" value="NEBULETTE"/>
    <property type="match status" value="1"/>
</dbReference>